<gene>
    <name evidence="2" type="ORF">FYJ43_05540</name>
</gene>
<dbReference type="InterPro" id="IPR017853">
    <property type="entry name" value="GH"/>
</dbReference>
<sequence>MIWSIYPTDDSFDRVACQAAEHGGVVFTSLHLPEVEDVESFLGILADLHDRFALTFWADVSPVAIDLLRPELRDVGIVGLRYDFGFGTYDIHKLAERTGLGTAINASTIDATTLDSLIDLRPVGWHNYYPRPSTGITTSWCLKQSRLFIDRGLPVTAFIPGERGLRGPLHRGLPTLEHHRYRNAWANVIELRQMGVTVAVAEGTLTQRTLTWIERFDTDGVITLPLCDLACAELLGEHTLRREETGISWRIDGTRGMDVPDAPNAGLRPAGSLQMDTLDRYCGEVHLMVRDEPLDGNWVRVGEVAGPYAEMVAYLSGGMKVDFTMWG</sequence>
<evidence type="ECO:0000313" key="3">
    <source>
        <dbReference type="Proteomes" id="UP000466104"/>
    </source>
</evidence>
<dbReference type="AlphaFoldDB" id="A0A7K0J6F9"/>
<dbReference type="Gene3D" id="2.40.100.10">
    <property type="entry name" value="Cyclophilin-like"/>
    <property type="match status" value="1"/>
</dbReference>
<dbReference type="EMBL" id="VUMG01000002">
    <property type="protein sequence ID" value="MSS45512.1"/>
    <property type="molecule type" value="Genomic_DNA"/>
</dbReference>
<keyword evidence="3" id="KW-1185">Reference proteome</keyword>
<dbReference type="InterPro" id="IPR029000">
    <property type="entry name" value="Cyclophilin-like_dom_sf"/>
</dbReference>
<dbReference type="PANTHER" id="PTHR38435:SF2">
    <property type="entry name" value="DUF871 DOMAIN-CONTAINING PROTEIN"/>
    <property type="match status" value="1"/>
</dbReference>
<dbReference type="InterPro" id="IPR008589">
    <property type="entry name" value="MupG"/>
</dbReference>
<dbReference type="Gene3D" id="3.20.20.70">
    <property type="entry name" value="Aldolase class I"/>
    <property type="match status" value="1"/>
</dbReference>
<feature type="domain" description="6-phospho-N-acetylmuramidase N-terminal" evidence="1">
    <location>
        <begin position="4"/>
        <end position="210"/>
    </location>
</feature>
<organism evidence="2 3">
    <name type="scientific">Cutibacterium porci</name>
    <dbReference type="NCBI Taxonomy" id="2605781"/>
    <lineage>
        <taxon>Bacteria</taxon>
        <taxon>Bacillati</taxon>
        <taxon>Actinomycetota</taxon>
        <taxon>Actinomycetes</taxon>
        <taxon>Propionibacteriales</taxon>
        <taxon>Propionibacteriaceae</taxon>
        <taxon>Cutibacterium</taxon>
    </lineage>
</organism>
<dbReference type="SUPFAM" id="SSF51445">
    <property type="entry name" value="(Trans)glycosidases"/>
    <property type="match status" value="1"/>
</dbReference>
<reference evidence="2 3" key="1">
    <citation type="submission" date="2019-08" db="EMBL/GenBank/DDBJ databases">
        <title>In-depth cultivation of the pig gut microbiome towards novel bacterial diversity and tailored functional studies.</title>
        <authorList>
            <person name="Wylensek D."/>
            <person name="Hitch T.C.A."/>
            <person name="Clavel T."/>
        </authorList>
    </citation>
    <scope>NUCLEOTIDE SEQUENCE [LARGE SCALE GENOMIC DNA]</scope>
    <source>
        <strain evidence="2 3">WCA-380-WT-3A</strain>
    </source>
</reference>
<dbReference type="InterPro" id="IPR043797">
    <property type="entry name" value="MupG_N"/>
</dbReference>
<dbReference type="PANTHER" id="PTHR38435">
    <property type="match status" value="1"/>
</dbReference>
<evidence type="ECO:0000313" key="2">
    <source>
        <dbReference type="EMBL" id="MSS45512.1"/>
    </source>
</evidence>
<comment type="caution">
    <text evidence="2">The sequence shown here is derived from an EMBL/GenBank/DDBJ whole genome shotgun (WGS) entry which is preliminary data.</text>
</comment>
<dbReference type="Pfam" id="PF19200">
    <property type="entry name" value="MupG_N"/>
    <property type="match status" value="1"/>
</dbReference>
<dbReference type="Proteomes" id="UP000466104">
    <property type="component" value="Unassembled WGS sequence"/>
</dbReference>
<accession>A0A7K0J6F9</accession>
<name>A0A7K0J6F9_9ACTN</name>
<evidence type="ECO:0000259" key="1">
    <source>
        <dbReference type="Pfam" id="PF19200"/>
    </source>
</evidence>
<dbReference type="RefSeq" id="WP_154562732.1">
    <property type="nucleotide sequence ID" value="NZ_VUMG01000002.1"/>
</dbReference>
<dbReference type="InterPro" id="IPR013785">
    <property type="entry name" value="Aldolase_TIM"/>
</dbReference>
<proteinExistence type="predicted"/>
<protein>
    <submittedName>
        <fullName evidence="2">DUF871 domain-containing protein</fullName>
    </submittedName>
</protein>